<dbReference type="Gene3D" id="1.10.238.10">
    <property type="entry name" value="EF-hand"/>
    <property type="match status" value="1"/>
</dbReference>
<dbReference type="InterPro" id="IPR011992">
    <property type="entry name" value="EF-hand-dom_pair"/>
</dbReference>
<dbReference type="Pfam" id="PF13499">
    <property type="entry name" value="EF-hand_7"/>
    <property type="match status" value="1"/>
</dbReference>
<reference evidence="2" key="1">
    <citation type="submission" date="2021-08" db="EMBL/GenBank/DDBJ databases">
        <title>WGS assembly of Ceratopteris richardii.</title>
        <authorList>
            <person name="Marchant D.B."/>
            <person name="Chen G."/>
            <person name="Jenkins J."/>
            <person name="Shu S."/>
            <person name="Leebens-Mack J."/>
            <person name="Grimwood J."/>
            <person name="Schmutz J."/>
            <person name="Soltis P."/>
            <person name="Soltis D."/>
            <person name="Chen Z.-H."/>
        </authorList>
    </citation>
    <scope>NUCLEOTIDE SEQUENCE</scope>
    <source>
        <strain evidence="2">Whitten #5841</strain>
        <tissue evidence="2">Leaf</tissue>
    </source>
</reference>
<evidence type="ECO:0000313" key="3">
    <source>
        <dbReference type="Proteomes" id="UP000825935"/>
    </source>
</evidence>
<comment type="caution">
    <text evidence="2">The sequence shown here is derived from an EMBL/GenBank/DDBJ whole genome shotgun (WGS) entry which is preliminary data.</text>
</comment>
<dbReference type="PROSITE" id="PS50222">
    <property type="entry name" value="EF_HAND_2"/>
    <property type="match status" value="1"/>
</dbReference>
<dbReference type="EMBL" id="CM035417">
    <property type="protein sequence ID" value="KAH7423602.1"/>
    <property type="molecule type" value="Genomic_DNA"/>
</dbReference>
<gene>
    <name evidence="2" type="ORF">KP509_12G063400</name>
</gene>
<sequence length="346" mass="37900">MEELGKALVADCAAICNDPHYQRSCHVRNLRNCVRQWAQENKRMKKVDGELASSIQACARLEQSLNCGTDLDTYKCNQDQIASLHLAAEAVLAVEESRASMAQKNKAALDASLLLFGAKGVIPRPDQLGVAPPGMPPRTDGKPLVKTWTEGWQPRWEGDLGDPFEPYQQLIEQHLHGAIVYHSKALEHLSTAFGAVQRARKIARDYAYLRTLAAAAGISVKEYQRLLEMFRKIDHGNTGTISKKDLMSAMKRDKDIAAFMQLSRAKGKDGRRESFDSVFNRIDAQGLGVVTWEAFLHFFSGDISLVGIDSNLPPPPILTPAPINTPAPIITAAPALPPSPMAAGKP</sequence>
<evidence type="ECO:0000313" key="2">
    <source>
        <dbReference type="EMBL" id="KAH7423602.1"/>
    </source>
</evidence>
<accession>A0A8T2TLP4</accession>
<feature type="domain" description="EF-hand" evidence="1">
    <location>
        <begin position="221"/>
        <end position="256"/>
    </location>
</feature>
<dbReference type="AlphaFoldDB" id="A0A8T2TLP4"/>
<proteinExistence type="predicted"/>
<dbReference type="InterPro" id="IPR002048">
    <property type="entry name" value="EF_hand_dom"/>
</dbReference>
<keyword evidence="3" id="KW-1185">Reference proteome</keyword>
<name>A0A8T2TLP4_CERRI</name>
<dbReference type="SUPFAM" id="SSF47473">
    <property type="entry name" value="EF-hand"/>
    <property type="match status" value="1"/>
</dbReference>
<dbReference type="Proteomes" id="UP000825935">
    <property type="component" value="Chromosome 12"/>
</dbReference>
<evidence type="ECO:0000259" key="1">
    <source>
        <dbReference type="PROSITE" id="PS50222"/>
    </source>
</evidence>
<organism evidence="2 3">
    <name type="scientific">Ceratopteris richardii</name>
    <name type="common">Triangle waterfern</name>
    <dbReference type="NCBI Taxonomy" id="49495"/>
    <lineage>
        <taxon>Eukaryota</taxon>
        <taxon>Viridiplantae</taxon>
        <taxon>Streptophyta</taxon>
        <taxon>Embryophyta</taxon>
        <taxon>Tracheophyta</taxon>
        <taxon>Polypodiopsida</taxon>
        <taxon>Polypodiidae</taxon>
        <taxon>Polypodiales</taxon>
        <taxon>Pteridineae</taxon>
        <taxon>Pteridaceae</taxon>
        <taxon>Parkerioideae</taxon>
        <taxon>Ceratopteris</taxon>
    </lineage>
</organism>
<protein>
    <recommendedName>
        <fullName evidence="1">EF-hand domain-containing protein</fullName>
    </recommendedName>
</protein>
<dbReference type="OMA" id="SFMAERN"/>
<dbReference type="GO" id="GO:0005509">
    <property type="term" value="F:calcium ion binding"/>
    <property type="evidence" value="ECO:0007669"/>
    <property type="project" value="InterPro"/>
</dbReference>
<dbReference type="OrthoDB" id="1872860at2759"/>